<dbReference type="GO" id="GO:0005886">
    <property type="term" value="C:plasma membrane"/>
    <property type="evidence" value="ECO:0007669"/>
    <property type="project" value="TreeGrafter"/>
</dbReference>
<gene>
    <name evidence="6" type="ORF">TRITD_6Av1G198860</name>
</gene>
<evidence type="ECO:0000256" key="3">
    <source>
        <dbReference type="ARBA" id="ARBA00023180"/>
    </source>
</evidence>
<accession>A0A9R1B3F5</accession>
<sequence>MAWERAEPLWPSTAEVPRPRVSLPNSTQICCGSSRRSRGLPMEMEKWAAGRRMALILVLLCCVFGGDAYDVLDPTGNITISWDFQEIKVLVSLHNYQLYRHVEDPGWRLSWFWAGDEVIYDTTGAEATEQGNCSLFVGAHSCEKHPVMVDLARGVPYARQVDHCCRGGVLSSLTQNSEAATSAFLMHVGNFKSSSDGIPQKPFNFSLGVPGYRCSNATMVAPTRTRIGKHRHVQALMTWQATCFYSQTAVGPFRACCVSLSTFYSRTIVECPHCTCGACPAGTSTAPQCQDAEIRCTGHMCPIRVHWHVKKSYTEYWRVKLSINNFNRFKNYSDWNIVVQHPSLQELTQVFSFAYEPLVQRGTINDTGLFWGLPRFNQMLPQDGTMQTEVLLRKGKDFSFSGGWALPRKIYFDGSECAMPPPDDFPQLPSSSPVQRFSGGHRWLASGAVLVLGLLLT</sequence>
<evidence type="ECO:0000256" key="1">
    <source>
        <dbReference type="ARBA" id="ARBA00005507"/>
    </source>
</evidence>
<proteinExistence type="inferred from homology"/>
<dbReference type="Pfam" id="PF25079">
    <property type="entry name" value="COB_C"/>
    <property type="match status" value="1"/>
</dbReference>
<dbReference type="PIRSF" id="PIRSF038122">
    <property type="entry name" value="COBRA"/>
    <property type="match status" value="1"/>
</dbReference>
<dbReference type="PANTHER" id="PTHR31673:SF30">
    <property type="entry name" value="COBRA-LIKE PROTEIN 6"/>
    <property type="match status" value="1"/>
</dbReference>
<dbReference type="PANTHER" id="PTHR31673">
    <property type="entry name" value="PROTEIN COBRA"/>
    <property type="match status" value="1"/>
</dbReference>
<dbReference type="InterPro" id="IPR056900">
    <property type="entry name" value="COB_C"/>
</dbReference>
<evidence type="ECO:0000256" key="2">
    <source>
        <dbReference type="ARBA" id="ARBA00022729"/>
    </source>
</evidence>
<keyword evidence="7" id="KW-1185">Reference proteome</keyword>
<evidence type="ECO:0000259" key="5">
    <source>
        <dbReference type="Pfam" id="PF25079"/>
    </source>
</evidence>
<comment type="similarity">
    <text evidence="1 4">Belongs to the COBRA family.</text>
</comment>
<dbReference type="AlphaFoldDB" id="A0A9R1B3F5"/>
<protein>
    <recommendedName>
        <fullName evidence="4">COBRA-like protein</fullName>
    </recommendedName>
</protein>
<dbReference type="OMA" id="SQDRINH"/>
<dbReference type="GO" id="GO:0052324">
    <property type="term" value="P:plant-type cell wall cellulose biosynthetic process"/>
    <property type="evidence" value="ECO:0007669"/>
    <property type="project" value="TreeGrafter"/>
</dbReference>
<evidence type="ECO:0000313" key="6">
    <source>
        <dbReference type="EMBL" id="VAI49995.1"/>
    </source>
</evidence>
<organism evidence="6 7">
    <name type="scientific">Triticum turgidum subsp. durum</name>
    <name type="common">Durum wheat</name>
    <name type="synonym">Triticum durum</name>
    <dbReference type="NCBI Taxonomy" id="4567"/>
    <lineage>
        <taxon>Eukaryota</taxon>
        <taxon>Viridiplantae</taxon>
        <taxon>Streptophyta</taxon>
        <taxon>Embryophyta</taxon>
        <taxon>Tracheophyta</taxon>
        <taxon>Spermatophyta</taxon>
        <taxon>Magnoliopsida</taxon>
        <taxon>Liliopsida</taxon>
        <taxon>Poales</taxon>
        <taxon>Poaceae</taxon>
        <taxon>BOP clade</taxon>
        <taxon>Pooideae</taxon>
        <taxon>Triticodae</taxon>
        <taxon>Triticeae</taxon>
        <taxon>Triticinae</taxon>
        <taxon>Triticum</taxon>
    </lineage>
</organism>
<feature type="domain" description="COBRA C-terminal" evidence="5">
    <location>
        <begin position="292"/>
        <end position="426"/>
    </location>
</feature>
<evidence type="ECO:0000313" key="7">
    <source>
        <dbReference type="Proteomes" id="UP000324705"/>
    </source>
</evidence>
<dbReference type="EMBL" id="LT934121">
    <property type="protein sequence ID" value="VAI49995.1"/>
    <property type="molecule type" value="Genomic_DNA"/>
</dbReference>
<dbReference type="Proteomes" id="UP000324705">
    <property type="component" value="Chromosome 6A"/>
</dbReference>
<dbReference type="InterPro" id="IPR006918">
    <property type="entry name" value="COBRA_pln"/>
</dbReference>
<name>A0A9R1B3F5_TRITD</name>
<dbReference type="GO" id="GO:0010215">
    <property type="term" value="P:cellulose microfibril organization"/>
    <property type="evidence" value="ECO:0007669"/>
    <property type="project" value="InterPro"/>
</dbReference>
<dbReference type="Pfam" id="PF04833">
    <property type="entry name" value="COBRA"/>
    <property type="match status" value="1"/>
</dbReference>
<keyword evidence="3" id="KW-0325">Glycoprotein</keyword>
<evidence type="ECO:0000256" key="4">
    <source>
        <dbReference type="PIRNR" id="PIRNR038122"/>
    </source>
</evidence>
<dbReference type="Gramene" id="TRITD6Av1G198860.2">
    <property type="protein sequence ID" value="TRITD6Av1G198860.2"/>
    <property type="gene ID" value="TRITD6Av1G198860"/>
</dbReference>
<reference evidence="6 7" key="1">
    <citation type="submission" date="2017-09" db="EMBL/GenBank/DDBJ databases">
        <authorList>
            <consortium name="International Durum Wheat Genome Sequencing Consortium (IDWGSC)"/>
            <person name="Milanesi L."/>
        </authorList>
    </citation>
    <scope>NUCLEOTIDE SEQUENCE [LARGE SCALE GENOMIC DNA]</scope>
    <source>
        <strain evidence="7">cv. Svevo</strain>
    </source>
</reference>
<keyword evidence="2" id="KW-0732">Signal</keyword>